<evidence type="ECO:0000313" key="1">
    <source>
        <dbReference type="EMBL" id="QUN05478.1"/>
    </source>
</evidence>
<dbReference type="Proteomes" id="UP000679575">
    <property type="component" value="Chromosome"/>
</dbReference>
<accession>A0ABX7YRR4</accession>
<dbReference type="EMBL" id="CP073587">
    <property type="protein sequence ID" value="QUN05478.1"/>
    <property type="molecule type" value="Genomic_DNA"/>
</dbReference>
<organism evidence="1 2">
    <name type="scientific">Shewanella yunxiaonensis</name>
    <dbReference type="NCBI Taxonomy" id="2829809"/>
    <lineage>
        <taxon>Bacteria</taxon>
        <taxon>Pseudomonadati</taxon>
        <taxon>Pseudomonadota</taxon>
        <taxon>Gammaproteobacteria</taxon>
        <taxon>Alteromonadales</taxon>
        <taxon>Shewanellaceae</taxon>
        <taxon>Shewanella</taxon>
    </lineage>
</organism>
<keyword evidence="2" id="KW-1185">Reference proteome</keyword>
<protein>
    <recommendedName>
        <fullName evidence="3">Sulfotransferase family protein</fullName>
    </recommendedName>
</protein>
<dbReference type="SUPFAM" id="SSF52540">
    <property type="entry name" value="P-loop containing nucleoside triphosphate hydrolases"/>
    <property type="match status" value="1"/>
</dbReference>
<dbReference type="InterPro" id="IPR027417">
    <property type="entry name" value="P-loop_NTPase"/>
</dbReference>
<gene>
    <name evidence="1" type="ORF">KDN34_14990</name>
</gene>
<evidence type="ECO:0000313" key="2">
    <source>
        <dbReference type="Proteomes" id="UP000679575"/>
    </source>
</evidence>
<dbReference type="RefSeq" id="WP_212594509.1">
    <property type="nucleotide sequence ID" value="NZ_CP073587.1"/>
</dbReference>
<evidence type="ECO:0008006" key="3">
    <source>
        <dbReference type="Google" id="ProtNLM"/>
    </source>
</evidence>
<name>A0ABX7YRR4_9GAMM</name>
<sequence length="274" mass="31979">MATAQPYKFFAVTSLSHSGSTVFSMALACHPQLISLGEVLQVLRQPPSYWLNDPAQICSCGKQAAECSFWGKVLPALPPGTPIGKAYLQVMKAFQRQYGSDKFMVDTSKGFRHLQLMADQPELAPFVLFLMRDVRSFICAQTRPDRSAHRRGLKKIKNRYWFQMLRWYFGNRLRERFMRRHHLAHYQLSYEQFCFDAAGTLSNIYQQMGLAGYNPDDAITQSQHHILMGNNMCQTQERCQNIRYDHRWLKEDGYLMSASLLPFVMRYNKQYIYR</sequence>
<reference evidence="1 2" key="1">
    <citation type="submission" date="2021-04" db="EMBL/GenBank/DDBJ databases">
        <title>Novel species identification of genus Shewanella.</title>
        <authorList>
            <person name="Liu G."/>
        </authorList>
    </citation>
    <scope>NUCLEOTIDE SEQUENCE [LARGE SCALE GENOMIC DNA]</scope>
    <source>
        <strain evidence="1 2">FJAT-54481</strain>
    </source>
</reference>
<proteinExistence type="predicted"/>
<dbReference type="Gene3D" id="3.40.50.300">
    <property type="entry name" value="P-loop containing nucleotide triphosphate hydrolases"/>
    <property type="match status" value="1"/>
</dbReference>